<keyword evidence="2" id="KW-1185">Reference proteome</keyword>
<accession>A0A0N7KPN8</accession>
<dbReference type="AlphaFoldDB" id="A0A0N7KPN8"/>
<reference evidence="1 2" key="3">
    <citation type="journal article" date="2013" name="Rice">
        <title>Improvement of the Oryza sativa Nipponbare reference genome using next generation sequence and optical map data.</title>
        <authorList>
            <person name="Kawahara Y."/>
            <person name="de la Bastide M."/>
            <person name="Hamilton J.P."/>
            <person name="Kanamori H."/>
            <person name="McCombie W.R."/>
            <person name="Ouyang S."/>
            <person name="Schwartz D.C."/>
            <person name="Tanaka T."/>
            <person name="Wu J."/>
            <person name="Zhou S."/>
            <person name="Childs K.L."/>
            <person name="Davidson R.M."/>
            <person name="Lin H."/>
            <person name="Quesada-Ocampo L."/>
            <person name="Vaillancourt B."/>
            <person name="Sakai H."/>
            <person name="Lee S.S."/>
            <person name="Kim J."/>
            <person name="Numa H."/>
            <person name="Itoh T."/>
            <person name="Buell C.R."/>
            <person name="Matsumoto T."/>
        </authorList>
    </citation>
    <scope>NUCLEOTIDE SEQUENCE [LARGE SCALE GENOMIC DNA]</scope>
    <source>
        <strain evidence="2">cv. Nipponbare</strain>
    </source>
</reference>
<dbReference type="Proteomes" id="UP000059680">
    <property type="component" value="Chromosome 8"/>
</dbReference>
<dbReference type="PaxDb" id="39947-A0A0N7KPN8"/>
<gene>
    <name evidence="1" type="ordered locus">Os08g0332400</name>
    <name evidence="1" type="ORF">OSNPB_080332400</name>
</gene>
<sequence>MMVDQLRKLHAFLPDGLLASSQAYASEFCRKEHQALEISLVGLHVDHADAKMENPFQRRKDNLHLNLLYNK</sequence>
<protein>
    <submittedName>
        <fullName evidence="1">Os08g0332400 protein</fullName>
    </submittedName>
</protein>
<reference evidence="2" key="1">
    <citation type="journal article" date="2005" name="Nature">
        <title>The map-based sequence of the rice genome.</title>
        <authorList>
            <consortium name="International rice genome sequencing project (IRGSP)"/>
            <person name="Matsumoto T."/>
            <person name="Wu J."/>
            <person name="Kanamori H."/>
            <person name="Katayose Y."/>
            <person name="Fujisawa M."/>
            <person name="Namiki N."/>
            <person name="Mizuno H."/>
            <person name="Yamamoto K."/>
            <person name="Antonio B.A."/>
            <person name="Baba T."/>
            <person name="Sakata K."/>
            <person name="Nagamura Y."/>
            <person name="Aoki H."/>
            <person name="Arikawa K."/>
            <person name="Arita K."/>
            <person name="Bito T."/>
            <person name="Chiden Y."/>
            <person name="Fujitsuka N."/>
            <person name="Fukunaka R."/>
            <person name="Hamada M."/>
            <person name="Harada C."/>
            <person name="Hayashi A."/>
            <person name="Hijishita S."/>
            <person name="Honda M."/>
            <person name="Hosokawa S."/>
            <person name="Ichikawa Y."/>
            <person name="Idonuma A."/>
            <person name="Iijima M."/>
            <person name="Ikeda M."/>
            <person name="Ikeno M."/>
            <person name="Ito K."/>
            <person name="Ito S."/>
            <person name="Ito T."/>
            <person name="Ito Y."/>
            <person name="Ito Y."/>
            <person name="Iwabuchi A."/>
            <person name="Kamiya K."/>
            <person name="Karasawa W."/>
            <person name="Kurita K."/>
            <person name="Katagiri S."/>
            <person name="Kikuta A."/>
            <person name="Kobayashi H."/>
            <person name="Kobayashi N."/>
            <person name="Machita K."/>
            <person name="Maehara T."/>
            <person name="Masukawa M."/>
            <person name="Mizubayashi T."/>
            <person name="Mukai Y."/>
            <person name="Nagasaki H."/>
            <person name="Nagata Y."/>
            <person name="Naito S."/>
            <person name="Nakashima M."/>
            <person name="Nakama Y."/>
            <person name="Nakamichi Y."/>
            <person name="Nakamura M."/>
            <person name="Meguro A."/>
            <person name="Negishi M."/>
            <person name="Ohta I."/>
            <person name="Ohta T."/>
            <person name="Okamoto M."/>
            <person name="Ono N."/>
            <person name="Saji S."/>
            <person name="Sakaguchi M."/>
            <person name="Sakai K."/>
            <person name="Shibata M."/>
            <person name="Shimokawa T."/>
            <person name="Song J."/>
            <person name="Takazaki Y."/>
            <person name="Terasawa K."/>
            <person name="Tsugane M."/>
            <person name="Tsuji K."/>
            <person name="Ueda S."/>
            <person name="Waki K."/>
            <person name="Yamagata H."/>
            <person name="Yamamoto M."/>
            <person name="Yamamoto S."/>
            <person name="Yamane H."/>
            <person name="Yoshiki S."/>
            <person name="Yoshihara R."/>
            <person name="Yukawa K."/>
            <person name="Zhong H."/>
            <person name="Yano M."/>
            <person name="Yuan Q."/>
            <person name="Ouyang S."/>
            <person name="Liu J."/>
            <person name="Jones K.M."/>
            <person name="Gansberger K."/>
            <person name="Moffat K."/>
            <person name="Hill J."/>
            <person name="Bera J."/>
            <person name="Fadrosh D."/>
            <person name="Jin S."/>
            <person name="Johri S."/>
            <person name="Kim M."/>
            <person name="Overton L."/>
            <person name="Reardon M."/>
            <person name="Tsitrin T."/>
            <person name="Vuong H."/>
            <person name="Weaver B."/>
            <person name="Ciecko A."/>
            <person name="Tallon L."/>
            <person name="Jackson J."/>
            <person name="Pai G."/>
            <person name="Aken S.V."/>
            <person name="Utterback T."/>
            <person name="Reidmuller S."/>
            <person name="Feldblyum T."/>
            <person name="Hsiao J."/>
            <person name="Zismann V."/>
            <person name="Iobst S."/>
            <person name="de Vazeille A.R."/>
            <person name="Buell C.R."/>
            <person name="Ying K."/>
            <person name="Li Y."/>
            <person name="Lu T."/>
            <person name="Huang Y."/>
            <person name="Zhao Q."/>
            <person name="Feng Q."/>
            <person name="Zhang L."/>
            <person name="Zhu J."/>
            <person name="Weng Q."/>
            <person name="Mu J."/>
            <person name="Lu Y."/>
            <person name="Fan D."/>
            <person name="Liu Y."/>
            <person name="Guan J."/>
            <person name="Zhang Y."/>
            <person name="Yu S."/>
            <person name="Liu X."/>
            <person name="Zhang Y."/>
            <person name="Hong G."/>
            <person name="Han B."/>
            <person name="Choisne N."/>
            <person name="Demange N."/>
            <person name="Orjeda G."/>
            <person name="Samain S."/>
            <person name="Cattolico L."/>
            <person name="Pelletier E."/>
            <person name="Couloux A."/>
            <person name="Segurens B."/>
            <person name="Wincker P."/>
            <person name="D'Hont A."/>
            <person name="Scarpelli C."/>
            <person name="Weissenbach J."/>
            <person name="Salanoubat M."/>
            <person name="Quetier F."/>
            <person name="Yu Y."/>
            <person name="Kim H.R."/>
            <person name="Rambo T."/>
            <person name="Currie J."/>
            <person name="Collura K."/>
            <person name="Luo M."/>
            <person name="Yang T."/>
            <person name="Ammiraju J.S.S."/>
            <person name="Engler F."/>
            <person name="Soderlund C."/>
            <person name="Wing R.A."/>
            <person name="Palmer L.E."/>
            <person name="de la Bastide M."/>
            <person name="Spiegel L."/>
            <person name="Nascimento L."/>
            <person name="Zutavern T."/>
            <person name="O'Shaughnessy A."/>
            <person name="Dike S."/>
            <person name="Dedhia N."/>
            <person name="Preston R."/>
            <person name="Balija V."/>
            <person name="McCombie W.R."/>
            <person name="Chow T."/>
            <person name="Chen H."/>
            <person name="Chung M."/>
            <person name="Chen C."/>
            <person name="Shaw J."/>
            <person name="Wu H."/>
            <person name="Hsiao K."/>
            <person name="Chao Y."/>
            <person name="Chu M."/>
            <person name="Cheng C."/>
            <person name="Hour A."/>
            <person name="Lee P."/>
            <person name="Lin S."/>
            <person name="Lin Y."/>
            <person name="Liou J."/>
            <person name="Liu S."/>
            <person name="Hsing Y."/>
            <person name="Raghuvanshi S."/>
            <person name="Mohanty A."/>
            <person name="Bharti A.K."/>
            <person name="Gaur A."/>
            <person name="Gupta V."/>
            <person name="Kumar D."/>
            <person name="Ravi V."/>
            <person name="Vij S."/>
            <person name="Kapur A."/>
            <person name="Khurana P."/>
            <person name="Khurana P."/>
            <person name="Khurana J.P."/>
            <person name="Tyagi A.K."/>
            <person name="Gaikwad K."/>
            <person name="Singh A."/>
            <person name="Dalal V."/>
            <person name="Srivastava S."/>
            <person name="Dixit A."/>
            <person name="Pal A.K."/>
            <person name="Ghazi I.A."/>
            <person name="Yadav M."/>
            <person name="Pandit A."/>
            <person name="Bhargava A."/>
            <person name="Sureshbabu K."/>
            <person name="Batra K."/>
            <person name="Sharma T.R."/>
            <person name="Mohapatra T."/>
            <person name="Singh N.K."/>
            <person name="Messing J."/>
            <person name="Nelson A.B."/>
            <person name="Fuks G."/>
            <person name="Kavchok S."/>
            <person name="Keizer G."/>
            <person name="Linton E."/>
            <person name="Llaca V."/>
            <person name="Song R."/>
            <person name="Tanyolac B."/>
            <person name="Young S."/>
            <person name="Ho-Il K."/>
            <person name="Hahn J.H."/>
            <person name="Sangsakoo G."/>
            <person name="Vanavichit A."/>
            <person name="de Mattos Luiz.A.T."/>
            <person name="Zimmer P.D."/>
            <person name="Malone G."/>
            <person name="Dellagostin O."/>
            <person name="de Oliveira A.C."/>
            <person name="Bevan M."/>
            <person name="Bancroft I."/>
            <person name="Minx P."/>
            <person name="Cordum H."/>
            <person name="Wilson R."/>
            <person name="Cheng Z."/>
            <person name="Jin W."/>
            <person name="Jiang J."/>
            <person name="Leong S.A."/>
            <person name="Iwama H."/>
            <person name="Gojobori T."/>
            <person name="Itoh T."/>
            <person name="Niimura Y."/>
            <person name="Fujii Y."/>
            <person name="Habara T."/>
            <person name="Sakai H."/>
            <person name="Sato Y."/>
            <person name="Wilson G."/>
            <person name="Kumar K."/>
            <person name="McCouch S."/>
            <person name="Juretic N."/>
            <person name="Hoen D."/>
            <person name="Wright S."/>
            <person name="Bruskiewich R."/>
            <person name="Bureau T."/>
            <person name="Miyao A."/>
            <person name="Hirochika H."/>
            <person name="Nishikawa T."/>
            <person name="Kadowaki K."/>
            <person name="Sugiura M."/>
            <person name="Burr B."/>
            <person name="Sasaki T."/>
        </authorList>
    </citation>
    <scope>NUCLEOTIDE SEQUENCE [LARGE SCALE GENOMIC DNA]</scope>
    <source>
        <strain evidence="2">cv. Nipponbare</strain>
    </source>
</reference>
<name>A0A0N7KPN8_ORYSJ</name>
<evidence type="ECO:0000313" key="1">
    <source>
        <dbReference type="EMBL" id="BAT04938.1"/>
    </source>
</evidence>
<evidence type="ECO:0000313" key="2">
    <source>
        <dbReference type="Proteomes" id="UP000059680"/>
    </source>
</evidence>
<reference evidence="1 2" key="2">
    <citation type="journal article" date="2013" name="Plant Cell Physiol.">
        <title>Rice Annotation Project Database (RAP-DB): an integrative and interactive database for rice genomics.</title>
        <authorList>
            <person name="Sakai H."/>
            <person name="Lee S.S."/>
            <person name="Tanaka T."/>
            <person name="Numa H."/>
            <person name="Kim J."/>
            <person name="Kawahara Y."/>
            <person name="Wakimoto H."/>
            <person name="Yang C.C."/>
            <person name="Iwamoto M."/>
            <person name="Abe T."/>
            <person name="Yamada Y."/>
            <person name="Muto A."/>
            <person name="Inokuchi H."/>
            <person name="Ikemura T."/>
            <person name="Matsumoto T."/>
            <person name="Sasaki T."/>
            <person name="Itoh T."/>
        </authorList>
    </citation>
    <scope>NUCLEOTIDE SEQUENCE [LARGE SCALE GENOMIC DNA]</scope>
    <source>
        <strain evidence="2">cv. Nipponbare</strain>
    </source>
</reference>
<dbReference type="EMBL" id="AP014964">
    <property type="protein sequence ID" value="BAT04938.1"/>
    <property type="molecule type" value="Genomic_DNA"/>
</dbReference>
<dbReference type="Gramene" id="Os08t0332400-00">
    <property type="protein sequence ID" value="Os08t0332400-00"/>
    <property type="gene ID" value="Os08g0332400"/>
</dbReference>
<organism evidence="1 2">
    <name type="scientific">Oryza sativa subsp. japonica</name>
    <name type="common">Rice</name>
    <dbReference type="NCBI Taxonomy" id="39947"/>
    <lineage>
        <taxon>Eukaryota</taxon>
        <taxon>Viridiplantae</taxon>
        <taxon>Streptophyta</taxon>
        <taxon>Embryophyta</taxon>
        <taxon>Tracheophyta</taxon>
        <taxon>Spermatophyta</taxon>
        <taxon>Magnoliopsida</taxon>
        <taxon>Liliopsida</taxon>
        <taxon>Poales</taxon>
        <taxon>Poaceae</taxon>
        <taxon>BOP clade</taxon>
        <taxon>Oryzoideae</taxon>
        <taxon>Oryzeae</taxon>
        <taxon>Oryzinae</taxon>
        <taxon>Oryza</taxon>
        <taxon>Oryza sativa</taxon>
    </lineage>
</organism>
<dbReference type="InParanoid" id="A0A0N7KPN8"/>
<proteinExistence type="predicted"/>